<dbReference type="InterPro" id="IPR003593">
    <property type="entry name" value="AAA+_ATPase"/>
</dbReference>
<evidence type="ECO:0000313" key="7">
    <source>
        <dbReference type="Proteomes" id="UP000712007"/>
    </source>
</evidence>
<dbReference type="InterPro" id="IPR025943">
    <property type="entry name" value="Sigma_54_int_dom_ATP-bd_2"/>
</dbReference>
<keyword evidence="1" id="KW-0547">Nucleotide-binding</keyword>
<evidence type="ECO:0000256" key="3">
    <source>
        <dbReference type="ARBA" id="ARBA00023015"/>
    </source>
</evidence>
<dbReference type="PANTHER" id="PTHR32071">
    <property type="entry name" value="TRANSCRIPTIONAL REGULATORY PROTEIN"/>
    <property type="match status" value="1"/>
</dbReference>
<accession>A0A940IE84</accession>
<dbReference type="FunFam" id="3.40.50.300:FF:000006">
    <property type="entry name" value="DNA-binding transcriptional regulator NtrC"/>
    <property type="match status" value="1"/>
</dbReference>
<dbReference type="Gene3D" id="3.40.50.300">
    <property type="entry name" value="P-loop containing nucleotide triphosphate hydrolases"/>
    <property type="match status" value="1"/>
</dbReference>
<dbReference type="AlphaFoldDB" id="A0A940IE84"/>
<dbReference type="InterPro" id="IPR058031">
    <property type="entry name" value="AAA_lid_NorR"/>
</dbReference>
<dbReference type="InterPro" id="IPR027417">
    <property type="entry name" value="P-loop_NTPase"/>
</dbReference>
<comment type="caution">
    <text evidence="6">The sequence shown here is derived from an EMBL/GenBank/DDBJ whole genome shotgun (WGS) entry which is preliminary data.</text>
</comment>
<dbReference type="PROSITE" id="PS00676">
    <property type="entry name" value="SIGMA54_INTERACT_2"/>
    <property type="match status" value="1"/>
</dbReference>
<organism evidence="6 7">
    <name type="scientific">Candidatus Aphodosoma intestinipullorum</name>
    <dbReference type="NCBI Taxonomy" id="2840674"/>
    <lineage>
        <taxon>Bacteria</taxon>
        <taxon>Pseudomonadati</taxon>
        <taxon>Bacteroidota</taxon>
        <taxon>Bacteroidia</taxon>
        <taxon>Bacteroidales</taxon>
        <taxon>Candidatus Aphodosoma</taxon>
    </lineage>
</organism>
<dbReference type="PRINTS" id="PR01590">
    <property type="entry name" value="HTHFIS"/>
</dbReference>
<dbReference type="Pfam" id="PF25601">
    <property type="entry name" value="AAA_lid_14"/>
    <property type="match status" value="1"/>
</dbReference>
<dbReference type="Pfam" id="PF02954">
    <property type="entry name" value="HTH_8"/>
    <property type="match status" value="1"/>
</dbReference>
<sequence>MELSEIQMVKQRFGIIGLSPALNRAIDMAVQVANTDLSVLIQGESGVGKETFPQIIHQYSHRKHNPYIAVNCGAIPEGTIDSELFGHEKGAFTSATSDRKGYFEEANGGTIFLDEVGELPLSTQVRLLRVLEAGEFMRVGSSKVLKTNVRVVAATNVKMQDAISDGRFREDLYYRLNAVPIFIPPLRERKEDILLLFRKFATDFAEKYKMPVIKLTADAQTLLTNYYWRGNVRQLKNVTEQISVIEQNREISAERLRVYLPEQKMTTLPTLFHQEQGDGQRTFSNEREILYQVLFDMKKDMAEMRKIIDELMRKEHLDTAPHYTQDSMATGQQTAVVPNIINVMPAGGVQHQGNIIGHNQPVEDTEEYVEESLSLVNAEKEMIAKALERHNGKRKYAAKDLHISERTLYRKIKEYGLD</sequence>
<dbReference type="SUPFAM" id="SSF46689">
    <property type="entry name" value="Homeodomain-like"/>
    <property type="match status" value="1"/>
</dbReference>
<dbReference type="GO" id="GO:0043565">
    <property type="term" value="F:sequence-specific DNA binding"/>
    <property type="evidence" value="ECO:0007669"/>
    <property type="project" value="InterPro"/>
</dbReference>
<evidence type="ECO:0000256" key="2">
    <source>
        <dbReference type="ARBA" id="ARBA00022840"/>
    </source>
</evidence>
<evidence type="ECO:0000256" key="1">
    <source>
        <dbReference type="ARBA" id="ARBA00022741"/>
    </source>
</evidence>
<dbReference type="SMART" id="SM00382">
    <property type="entry name" value="AAA"/>
    <property type="match status" value="1"/>
</dbReference>
<reference evidence="6" key="1">
    <citation type="submission" date="2020-10" db="EMBL/GenBank/DDBJ databases">
        <authorList>
            <person name="Gilroy R."/>
        </authorList>
    </citation>
    <scope>NUCLEOTIDE SEQUENCE</scope>
    <source>
        <strain evidence="6">3924</strain>
    </source>
</reference>
<dbReference type="CDD" id="cd00009">
    <property type="entry name" value="AAA"/>
    <property type="match status" value="1"/>
</dbReference>
<dbReference type="Proteomes" id="UP000712007">
    <property type="component" value="Unassembled WGS sequence"/>
</dbReference>
<keyword evidence="3" id="KW-0805">Transcription regulation</keyword>
<proteinExistence type="predicted"/>
<dbReference type="PROSITE" id="PS00675">
    <property type="entry name" value="SIGMA54_INTERACT_1"/>
    <property type="match status" value="1"/>
</dbReference>
<protein>
    <submittedName>
        <fullName evidence="6">Sigma-54-dependent Fis family transcriptional regulator</fullName>
    </submittedName>
</protein>
<dbReference type="SUPFAM" id="SSF52540">
    <property type="entry name" value="P-loop containing nucleoside triphosphate hydrolases"/>
    <property type="match status" value="1"/>
</dbReference>
<dbReference type="GO" id="GO:0005524">
    <property type="term" value="F:ATP binding"/>
    <property type="evidence" value="ECO:0007669"/>
    <property type="project" value="UniProtKB-KW"/>
</dbReference>
<dbReference type="Pfam" id="PF00158">
    <property type="entry name" value="Sigma54_activat"/>
    <property type="match status" value="1"/>
</dbReference>
<name>A0A940IE84_9BACT</name>
<evidence type="ECO:0000259" key="5">
    <source>
        <dbReference type="PROSITE" id="PS50045"/>
    </source>
</evidence>
<dbReference type="InterPro" id="IPR009057">
    <property type="entry name" value="Homeodomain-like_sf"/>
</dbReference>
<dbReference type="EMBL" id="JADIMV010000036">
    <property type="protein sequence ID" value="MBO8439379.1"/>
    <property type="molecule type" value="Genomic_DNA"/>
</dbReference>
<keyword evidence="2" id="KW-0067">ATP-binding</keyword>
<evidence type="ECO:0000256" key="4">
    <source>
        <dbReference type="ARBA" id="ARBA00023163"/>
    </source>
</evidence>
<feature type="domain" description="Sigma-54 factor interaction" evidence="5">
    <location>
        <begin position="15"/>
        <end position="244"/>
    </location>
</feature>
<dbReference type="InterPro" id="IPR002078">
    <property type="entry name" value="Sigma_54_int"/>
</dbReference>
<keyword evidence="4" id="KW-0804">Transcription</keyword>
<reference evidence="6" key="2">
    <citation type="journal article" date="2021" name="PeerJ">
        <title>Extensive microbial diversity within the chicken gut microbiome revealed by metagenomics and culture.</title>
        <authorList>
            <person name="Gilroy R."/>
            <person name="Ravi A."/>
            <person name="Getino M."/>
            <person name="Pursley I."/>
            <person name="Horton D.L."/>
            <person name="Alikhan N.F."/>
            <person name="Baker D."/>
            <person name="Gharbi K."/>
            <person name="Hall N."/>
            <person name="Watson M."/>
            <person name="Adriaenssens E.M."/>
            <person name="Foster-Nyarko E."/>
            <person name="Jarju S."/>
            <person name="Secka A."/>
            <person name="Antonio M."/>
            <person name="Oren A."/>
            <person name="Chaudhuri R.R."/>
            <person name="La Ragione R."/>
            <person name="Hildebrand F."/>
            <person name="Pallen M.J."/>
        </authorList>
    </citation>
    <scope>NUCLEOTIDE SEQUENCE</scope>
    <source>
        <strain evidence="6">3924</strain>
    </source>
</reference>
<dbReference type="PROSITE" id="PS50045">
    <property type="entry name" value="SIGMA54_INTERACT_4"/>
    <property type="match status" value="1"/>
</dbReference>
<dbReference type="Gene3D" id="1.10.10.60">
    <property type="entry name" value="Homeodomain-like"/>
    <property type="match status" value="1"/>
</dbReference>
<dbReference type="Gene3D" id="1.10.8.60">
    <property type="match status" value="1"/>
</dbReference>
<dbReference type="PANTHER" id="PTHR32071:SF121">
    <property type="entry name" value="SIGMA L-DEPENDENT TRANSCRIPTIONAL REGULATOR YQIR-RELATED"/>
    <property type="match status" value="1"/>
</dbReference>
<dbReference type="InterPro" id="IPR002197">
    <property type="entry name" value="HTH_Fis"/>
</dbReference>
<dbReference type="GO" id="GO:0006355">
    <property type="term" value="P:regulation of DNA-templated transcription"/>
    <property type="evidence" value="ECO:0007669"/>
    <property type="project" value="InterPro"/>
</dbReference>
<dbReference type="InterPro" id="IPR025662">
    <property type="entry name" value="Sigma_54_int_dom_ATP-bd_1"/>
</dbReference>
<gene>
    <name evidence="6" type="ORF">IAC51_01880</name>
</gene>
<evidence type="ECO:0000313" key="6">
    <source>
        <dbReference type="EMBL" id="MBO8439379.1"/>
    </source>
</evidence>